<dbReference type="EMBL" id="LJJB01000013">
    <property type="protein sequence ID" value="KQL44223.1"/>
    <property type="molecule type" value="Genomic_DNA"/>
</dbReference>
<dbReference type="RefSeq" id="WP_055746808.1">
    <property type="nucleotide sequence ID" value="NZ_LJJB01000013.1"/>
</dbReference>
<dbReference type="InterPro" id="IPR018376">
    <property type="entry name" value="Enoyl-CoA_hyd/isom_CS"/>
</dbReference>
<dbReference type="PANTHER" id="PTHR43459">
    <property type="entry name" value="ENOYL-COA HYDRATASE"/>
    <property type="match status" value="1"/>
</dbReference>
<name>A0ABR5N134_BRECH</name>
<proteinExistence type="inferred from homology"/>
<gene>
    <name evidence="2" type="ORF">AN963_22630</name>
</gene>
<reference evidence="2 3" key="1">
    <citation type="submission" date="2015-09" db="EMBL/GenBank/DDBJ databases">
        <title>Genome sequencing project for genomic taxonomy and phylogenomics of Bacillus-like bacteria.</title>
        <authorList>
            <person name="Liu B."/>
            <person name="Wang J."/>
            <person name="Zhu Y."/>
            <person name="Liu G."/>
            <person name="Chen Q."/>
            <person name="Chen Z."/>
            <person name="Lan J."/>
            <person name="Che J."/>
            <person name="Ge C."/>
            <person name="Shi H."/>
            <person name="Pan Z."/>
            <person name="Liu X."/>
        </authorList>
    </citation>
    <scope>NUCLEOTIDE SEQUENCE [LARGE SCALE GENOMIC DNA]</scope>
    <source>
        <strain evidence="2 3">DSM 8552</strain>
    </source>
</reference>
<organism evidence="2 3">
    <name type="scientific">Brevibacillus choshinensis</name>
    <dbReference type="NCBI Taxonomy" id="54911"/>
    <lineage>
        <taxon>Bacteria</taxon>
        <taxon>Bacillati</taxon>
        <taxon>Bacillota</taxon>
        <taxon>Bacilli</taxon>
        <taxon>Bacillales</taxon>
        <taxon>Paenibacillaceae</taxon>
        <taxon>Brevibacillus</taxon>
    </lineage>
</organism>
<comment type="caution">
    <text evidence="2">The sequence shown here is derived from an EMBL/GenBank/DDBJ whole genome shotgun (WGS) entry which is preliminary data.</text>
</comment>
<dbReference type="Pfam" id="PF00378">
    <property type="entry name" value="ECH_1"/>
    <property type="match status" value="1"/>
</dbReference>
<evidence type="ECO:0000313" key="2">
    <source>
        <dbReference type="EMBL" id="KQL44223.1"/>
    </source>
</evidence>
<dbReference type="SUPFAM" id="SSF52096">
    <property type="entry name" value="ClpP/crotonase"/>
    <property type="match status" value="1"/>
</dbReference>
<protein>
    <submittedName>
        <fullName evidence="2">Enoyl-CoA hydratase</fullName>
    </submittedName>
</protein>
<dbReference type="Proteomes" id="UP000051063">
    <property type="component" value="Unassembled WGS sequence"/>
</dbReference>
<dbReference type="InterPro" id="IPR029045">
    <property type="entry name" value="ClpP/crotonase-like_dom_sf"/>
</dbReference>
<sequence length="257" mass="28003">MEQAQKPPVWTECVDGVWTITLNRPQVLNAMTIEMFYLLRDAIEQGAREEQADVVLLRGAGGNFCSGADLSVLGAMSEKAQADEALTVINEFLTRLHHMPKPVIAMVEGAAVGAGLNLALHADFVIATHHAVIQEPFVHIGLTTDFGGTYLLPRLVGIAQAKRLALLGEKLSGTEAERIGLIYKAVDAEVLTEEVEKLIASVRRVPKQAFAVTKDGLTHAQGMDLEQSLAWEKVQQPALISHPDFLALIQAKRKKNQ</sequence>
<evidence type="ECO:0000256" key="1">
    <source>
        <dbReference type="RuleBase" id="RU003707"/>
    </source>
</evidence>
<dbReference type="CDD" id="cd06558">
    <property type="entry name" value="crotonase-like"/>
    <property type="match status" value="1"/>
</dbReference>
<dbReference type="PANTHER" id="PTHR43459:SF1">
    <property type="entry name" value="EG:BACN32G11.4 PROTEIN"/>
    <property type="match status" value="1"/>
</dbReference>
<dbReference type="PROSITE" id="PS00166">
    <property type="entry name" value="ENOYL_COA_HYDRATASE"/>
    <property type="match status" value="1"/>
</dbReference>
<dbReference type="Gene3D" id="3.90.226.10">
    <property type="entry name" value="2-enoyl-CoA Hydratase, Chain A, domain 1"/>
    <property type="match status" value="1"/>
</dbReference>
<comment type="similarity">
    <text evidence="1">Belongs to the enoyl-CoA hydratase/isomerase family.</text>
</comment>
<keyword evidence="3" id="KW-1185">Reference proteome</keyword>
<evidence type="ECO:0000313" key="3">
    <source>
        <dbReference type="Proteomes" id="UP000051063"/>
    </source>
</evidence>
<accession>A0ABR5N134</accession>
<dbReference type="InterPro" id="IPR001753">
    <property type="entry name" value="Enoyl-CoA_hydra/iso"/>
</dbReference>